<feature type="domain" description="CdiI immunity protein" evidence="1">
    <location>
        <begin position="7"/>
        <end position="87"/>
    </location>
</feature>
<comment type="caution">
    <text evidence="2">The sequence shown here is derived from an EMBL/GenBank/DDBJ whole genome shotgun (WGS) entry which is preliminary data.</text>
</comment>
<reference evidence="2 4" key="1">
    <citation type="submission" date="2014-04" db="EMBL/GenBank/DDBJ databases">
        <authorList>
            <person name="Bishop-Lilly K.A."/>
            <person name="Broomall S.M."/>
            <person name="Chain P.S."/>
            <person name="Chertkov O."/>
            <person name="Coyne S.R."/>
            <person name="Daligault H.E."/>
            <person name="Davenport K.W."/>
            <person name="Erkkila T."/>
            <person name="Frey K.G."/>
            <person name="Gibbons H.S."/>
            <person name="Gu W."/>
            <person name="Jaissle J."/>
            <person name="Johnson S.L."/>
            <person name="Koroleva G.I."/>
            <person name="Ladner J.T."/>
            <person name="Lo C.-C."/>
            <person name="Minogue T.D."/>
            <person name="Munk C."/>
            <person name="Palacios G.F."/>
            <person name="Redden C.L."/>
            <person name="Rosenzweig C.N."/>
            <person name="Scholz M.B."/>
            <person name="Teshima H."/>
            <person name="Xu Y."/>
        </authorList>
    </citation>
    <scope>NUCLEOTIDE SEQUENCE [LARGE SCALE GENOMIC DNA]</scope>
    <source>
        <strain evidence="2 4">BHP</strain>
    </source>
</reference>
<sequence length="100" mass="11757">MENKYSHYEELGDFLAGTFHQDIESPEEALNEFIMEVTKICIENTKNDILLFLNSNLTDSEKEEFIKYNAYIYFPALNLTAIEWLQQTLEILKEAIKSKE</sequence>
<accession>A0A090YKX1</accession>
<dbReference type="EMBL" id="QVOD01000008">
    <property type="protein sequence ID" value="RFT67206.1"/>
    <property type="molecule type" value="Genomic_DNA"/>
</dbReference>
<dbReference type="Proteomes" id="UP000029389">
    <property type="component" value="Unassembled WGS sequence"/>
</dbReference>
<keyword evidence="5" id="KW-1185">Reference proteome</keyword>
<evidence type="ECO:0000313" key="4">
    <source>
        <dbReference type="Proteomes" id="UP000029389"/>
    </source>
</evidence>
<evidence type="ECO:0000313" key="5">
    <source>
        <dbReference type="Proteomes" id="UP000264294"/>
    </source>
</evidence>
<dbReference type="EMBL" id="JMQC01000008">
    <property type="protein sequence ID" value="KFM98552.1"/>
    <property type="molecule type" value="Genomic_DNA"/>
</dbReference>
<name>A0A090YKX1_9BACI</name>
<reference evidence="3 5" key="2">
    <citation type="submission" date="2018-08" db="EMBL/GenBank/DDBJ databases">
        <title>Bacillus clarus sp. nov. strain PS00077A.</title>
        <authorList>
            <person name="Mendez Acevedo M."/>
            <person name="Carroll L."/>
            <person name="Mukherjee M."/>
            <person name="Wiedmann M."/>
            <person name="Kovac J."/>
        </authorList>
    </citation>
    <scope>NUCLEOTIDE SEQUENCE [LARGE SCALE GENOMIC DNA]</scope>
    <source>
        <strain evidence="3 5">PS00077A</strain>
    </source>
</reference>
<evidence type="ECO:0000313" key="3">
    <source>
        <dbReference type="EMBL" id="RFT67206.1"/>
    </source>
</evidence>
<evidence type="ECO:0000259" key="1">
    <source>
        <dbReference type="Pfam" id="PF18593"/>
    </source>
</evidence>
<dbReference type="Proteomes" id="UP000264294">
    <property type="component" value="Unassembled WGS sequence"/>
</dbReference>
<dbReference type="PATRIC" id="fig|1405.8.peg.1377"/>
<protein>
    <recommendedName>
        <fullName evidence="1">CdiI immunity protein domain-containing protein</fullName>
    </recommendedName>
</protein>
<proteinExistence type="predicted"/>
<gene>
    <name evidence="3" type="ORF">D0U04_08830</name>
    <name evidence="2" type="ORF">DJ93_1195</name>
</gene>
<dbReference type="AlphaFoldDB" id="A0A090YKX1"/>
<dbReference type="InterPro" id="IPR041129">
    <property type="entry name" value="CdiI_2"/>
</dbReference>
<dbReference type="Pfam" id="PF18593">
    <property type="entry name" value="CdiI_2"/>
    <property type="match status" value="1"/>
</dbReference>
<evidence type="ECO:0000313" key="2">
    <source>
        <dbReference type="EMBL" id="KFM98552.1"/>
    </source>
</evidence>
<dbReference type="RefSeq" id="WP_016079286.1">
    <property type="nucleotide sequence ID" value="NZ_JMQC01000008.1"/>
</dbReference>
<organism evidence="2 4">
    <name type="scientific">Bacillus clarus</name>
    <dbReference type="NCBI Taxonomy" id="2338372"/>
    <lineage>
        <taxon>Bacteria</taxon>
        <taxon>Bacillati</taxon>
        <taxon>Bacillota</taxon>
        <taxon>Bacilli</taxon>
        <taxon>Bacillales</taxon>
        <taxon>Bacillaceae</taxon>
        <taxon>Bacillus</taxon>
        <taxon>Bacillus cereus group</taxon>
    </lineage>
</organism>